<gene>
    <name evidence="6" type="ORF">ACRB68_38090</name>
</gene>
<evidence type="ECO:0000256" key="3">
    <source>
        <dbReference type="SAM" id="SignalP"/>
    </source>
</evidence>
<evidence type="ECO:0000256" key="2">
    <source>
        <dbReference type="ARBA" id="ARBA00023002"/>
    </source>
</evidence>
<evidence type="ECO:0000259" key="5">
    <source>
        <dbReference type="Pfam" id="PF21761"/>
    </source>
</evidence>
<dbReference type="OrthoDB" id="4535742at2"/>
<evidence type="ECO:0000259" key="4">
    <source>
        <dbReference type="Pfam" id="PF03446"/>
    </source>
</evidence>
<dbReference type="PANTHER" id="PTHR43580:SF2">
    <property type="entry name" value="CYTOKINE-LIKE NUCLEAR FACTOR N-PAC"/>
    <property type="match status" value="1"/>
</dbReference>
<keyword evidence="2 6" id="KW-0560">Oxidoreductase</keyword>
<keyword evidence="7" id="KW-1185">Reference proteome</keyword>
<feature type="signal peptide" evidence="3">
    <location>
        <begin position="1"/>
        <end position="20"/>
    </location>
</feature>
<evidence type="ECO:0000313" key="6">
    <source>
        <dbReference type="EMBL" id="MQY05732.1"/>
    </source>
</evidence>
<dbReference type="AlphaFoldDB" id="A0A7K0BXZ8"/>
<dbReference type="GO" id="GO:0061596">
    <property type="term" value="F:3-sulfolactaldehyde reductase activity"/>
    <property type="evidence" value="ECO:0007669"/>
    <property type="project" value="UniProtKB-EC"/>
</dbReference>
<comment type="similarity">
    <text evidence="1">Belongs to the HIBADH-related family.</text>
</comment>
<protein>
    <submittedName>
        <fullName evidence="6">3-sulfolactaldehyde reductase</fullName>
        <ecNumber evidence="6">1.1.1.373</ecNumber>
    </submittedName>
</protein>
<accession>A0A7K0BXZ8</accession>
<keyword evidence="3" id="KW-0732">Signal</keyword>
<feature type="chain" id="PRO_5039333792" evidence="3">
    <location>
        <begin position="21"/>
        <end position="294"/>
    </location>
</feature>
<dbReference type="Gene3D" id="3.40.50.720">
    <property type="entry name" value="NAD(P)-binding Rossmann-like Domain"/>
    <property type="match status" value="1"/>
</dbReference>
<sequence length="294" mass="29728">MPAKSPVTVVGLGPMGATMAAAFLAAGHPITVWNRTAAKAAPLAAKGAALAATPADALAAAELVVISQTHYQAMYDSLGGSEAALKGRTLVNLSSGSPTELRAAADWAAGHGAVLLTGGIMVPPPGIGTPGAYVHYSGPRDALDRHRATLEVLGRADHQGDDPGLAMLFYQAELYLFWSTLAAYMHAVALVGSAGVPASRLLPYAAGNTAALAGDGPMGFLKILTAEIEAGAYPGGENSLLMQKTGAEHLVHAAADAGIDTRGPAALRDLFQRAVDAGHGADGLSSVIEAVRNP</sequence>
<dbReference type="Pfam" id="PF21761">
    <property type="entry name" value="RedAm-like_C"/>
    <property type="match status" value="1"/>
</dbReference>
<dbReference type="InterPro" id="IPR006115">
    <property type="entry name" value="6PGDH_NADP-bd"/>
</dbReference>
<dbReference type="SUPFAM" id="SSF51735">
    <property type="entry name" value="NAD(P)-binding Rossmann-fold domains"/>
    <property type="match status" value="1"/>
</dbReference>
<dbReference type="InterPro" id="IPR048666">
    <property type="entry name" value="RedAm-like_C"/>
</dbReference>
<dbReference type="GO" id="GO:0050661">
    <property type="term" value="F:NADP binding"/>
    <property type="evidence" value="ECO:0007669"/>
    <property type="project" value="InterPro"/>
</dbReference>
<dbReference type="Gene3D" id="1.10.1040.10">
    <property type="entry name" value="N-(1-d-carboxylethyl)-l-norvaline Dehydrogenase, domain 2"/>
    <property type="match status" value="1"/>
</dbReference>
<evidence type="ECO:0000313" key="7">
    <source>
        <dbReference type="Proteomes" id="UP000487268"/>
    </source>
</evidence>
<dbReference type="EMBL" id="WEGH01000002">
    <property type="protein sequence ID" value="MQY05732.1"/>
    <property type="molecule type" value="Genomic_DNA"/>
</dbReference>
<name>A0A7K0BXZ8_9ACTN</name>
<dbReference type="InterPro" id="IPR036291">
    <property type="entry name" value="NAD(P)-bd_dom_sf"/>
</dbReference>
<dbReference type="InterPro" id="IPR015815">
    <property type="entry name" value="HIBADH-related"/>
</dbReference>
<dbReference type="InterPro" id="IPR051265">
    <property type="entry name" value="HIBADH-related_NP60_sf"/>
</dbReference>
<dbReference type="EC" id="1.1.1.373" evidence="6"/>
<dbReference type="RefSeq" id="WP_153533955.1">
    <property type="nucleotide sequence ID" value="NZ_WEGH01000002.1"/>
</dbReference>
<reference evidence="6 7" key="1">
    <citation type="submission" date="2019-10" db="EMBL/GenBank/DDBJ databases">
        <title>Actinomadura rubteroloni sp. nov. and Actinomadura macrotermitis sp. nov., isolated from the gut of fungus growing-termite Macrotermes natalensis.</title>
        <authorList>
            <person name="Benndorf R."/>
            <person name="Martin K."/>
            <person name="Kuefner M."/>
            <person name="De Beer W."/>
            <person name="Kaster A.-K."/>
            <person name="Vollmers J."/>
            <person name="Poulsen M."/>
            <person name="Beemelmanns C."/>
        </authorList>
    </citation>
    <scope>NUCLEOTIDE SEQUENCE [LARGE SCALE GENOMIC DNA]</scope>
    <source>
        <strain evidence="6 7">RB68</strain>
    </source>
</reference>
<feature type="domain" description="NADPH-dependent reductive aminase-like C-terminal" evidence="5">
    <location>
        <begin position="162"/>
        <end position="292"/>
    </location>
</feature>
<evidence type="ECO:0000256" key="1">
    <source>
        <dbReference type="ARBA" id="ARBA00009080"/>
    </source>
</evidence>
<feature type="domain" description="6-phosphogluconate dehydrogenase NADP-binding" evidence="4">
    <location>
        <begin position="7"/>
        <end position="155"/>
    </location>
</feature>
<dbReference type="Pfam" id="PF03446">
    <property type="entry name" value="NAD_binding_2"/>
    <property type="match status" value="1"/>
</dbReference>
<dbReference type="Proteomes" id="UP000487268">
    <property type="component" value="Unassembled WGS sequence"/>
</dbReference>
<dbReference type="InterPro" id="IPR013328">
    <property type="entry name" value="6PGD_dom2"/>
</dbReference>
<dbReference type="PANTHER" id="PTHR43580">
    <property type="entry name" value="OXIDOREDUCTASE GLYR1-RELATED"/>
    <property type="match status" value="1"/>
</dbReference>
<dbReference type="PIRSF" id="PIRSF000103">
    <property type="entry name" value="HIBADH"/>
    <property type="match status" value="1"/>
</dbReference>
<organism evidence="6 7">
    <name type="scientific">Actinomadura macrotermitis</name>
    <dbReference type="NCBI Taxonomy" id="2585200"/>
    <lineage>
        <taxon>Bacteria</taxon>
        <taxon>Bacillati</taxon>
        <taxon>Actinomycetota</taxon>
        <taxon>Actinomycetes</taxon>
        <taxon>Streptosporangiales</taxon>
        <taxon>Thermomonosporaceae</taxon>
        <taxon>Actinomadura</taxon>
    </lineage>
</organism>
<comment type="caution">
    <text evidence="6">The sequence shown here is derived from an EMBL/GenBank/DDBJ whole genome shotgun (WGS) entry which is preliminary data.</text>
</comment>
<proteinExistence type="inferred from homology"/>